<sequence length="104" mass="12364">MTMDFRPTGEPHCYDLYEEDEKIGELRYTPSDAVLEPYWSTELWSQMGTGKTWFTDIAESHEQAQRHALELYAELVAERRELNKGPRYRDISTPQGGQPRWRRR</sequence>
<organism evidence="3 4">
    <name type="scientific">Streptomyces fradiae ATCC 10745 = DSM 40063</name>
    <dbReference type="NCBI Taxonomy" id="1319510"/>
    <lineage>
        <taxon>Bacteria</taxon>
        <taxon>Bacillati</taxon>
        <taxon>Actinomycetota</taxon>
        <taxon>Actinomycetes</taxon>
        <taxon>Kitasatosporales</taxon>
        <taxon>Streptomycetaceae</taxon>
        <taxon>Streptomyces</taxon>
    </lineage>
</organism>
<keyword evidence="5" id="KW-1185">Reference proteome</keyword>
<name>A0A1Y2NU69_STRFR</name>
<dbReference type="EMBL" id="MIFZ01000278">
    <property type="protein sequence ID" value="OSY50577.1"/>
    <property type="molecule type" value="Genomic_DNA"/>
</dbReference>
<evidence type="ECO:0000313" key="3">
    <source>
        <dbReference type="EMBL" id="OSY50577.1"/>
    </source>
</evidence>
<evidence type="ECO:0000313" key="5">
    <source>
        <dbReference type="Proteomes" id="UP000731519"/>
    </source>
</evidence>
<proteinExistence type="predicted"/>
<dbReference type="Proteomes" id="UP000731519">
    <property type="component" value="Unassembled WGS sequence"/>
</dbReference>
<reference evidence="2 5" key="1">
    <citation type="submission" date="2013-05" db="EMBL/GenBank/DDBJ databases">
        <title>Genome Sequence of Streptomyces fradiae.</title>
        <authorList>
            <person name="Kirby R."/>
        </authorList>
    </citation>
    <scope>NUCLEOTIDE SEQUENCE [LARGE SCALE GENOMIC DNA]</scope>
    <source>
        <strain evidence="2 5">ATCC 10745</strain>
    </source>
</reference>
<feature type="region of interest" description="Disordered" evidence="1">
    <location>
        <begin position="83"/>
        <end position="104"/>
    </location>
</feature>
<dbReference type="Proteomes" id="UP000194318">
    <property type="component" value="Unassembled WGS sequence"/>
</dbReference>
<dbReference type="AlphaFoldDB" id="A0A1Y2NU69"/>
<gene>
    <name evidence="3" type="ORF">BG846_03745</name>
    <name evidence="2" type="ORF">K701_27300</name>
</gene>
<comment type="caution">
    <text evidence="3">The sequence shown here is derived from an EMBL/GenBank/DDBJ whole genome shotgun (WGS) entry which is preliminary data.</text>
</comment>
<dbReference type="RefSeq" id="WP_140160856.1">
    <property type="nucleotide sequence ID" value="NZ_ASYR01000048.1"/>
</dbReference>
<accession>A0A1Y2NU69</accession>
<protein>
    <submittedName>
        <fullName evidence="3">Uncharacterized protein</fullName>
    </submittedName>
</protein>
<evidence type="ECO:0000256" key="1">
    <source>
        <dbReference type="SAM" id="MobiDB-lite"/>
    </source>
</evidence>
<dbReference type="GeneID" id="91402565"/>
<evidence type="ECO:0000313" key="4">
    <source>
        <dbReference type="Proteomes" id="UP000194318"/>
    </source>
</evidence>
<evidence type="ECO:0000313" key="2">
    <source>
        <dbReference type="EMBL" id="KAF0646691.1"/>
    </source>
</evidence>
<dbReference type="EMBL" id="ASYR01000048">
    <property type="protein sequence ID" value="KAF0646691.1"/>
    <property type="molecule type" value="Genomic_DNA"/>
</dbReference>
<reference evidence="3 4" key="2">
    <citation type="submission" date="2016-09" db="EMBL/GenBank/DDBJ databases">
        <title>Streptomyces fradiae DSM40063, a candidate organism with high potential of specific P450 cytochromes.</title>
        <authorList>
            <person name="Grumaz C."/>
            <person name="Vainshtein Y."/>
            <person name="Kirstahler P."/>
            <person name="Sohn K."/>
        </authorList>
    </citation>
    <scope>NUCLEOTIDE SEQUENCE [LARGE SCALE GENOMIC DNA]</scope>
    <source>
        <strain evidence="3 4">DSM 40063</strain>
    </source>
</reference>